<accession>L1KI28</accession>
<dbReference type="InterPro" id="IPR025487">
    <property type="entry name" value="DUF4379"/>
</dbReference>
<protein>
    <recommendedName>
        <fullName evidence="2">Treble clef zinc finger domain-containing protein</fullName>
    </recommendedName>
</protein>
<feature type="domain" description="Treble clef zinc finger" evidence="2">
    <location>
        <begin position="254"/>
        <end position="282"/>
    </location>
</feature>
<evidence type="ECO:0000256" key="1">
    <source>
        <dbReference type="SAM" id="MobiDB-lite"/>
    </source>
</evidence>
<feature type="region of interest" description="Disordered" evidence="1">
    <location>
        <begin position="469"/>
        <end position="507"/>
    </location>
</feature>
<dbReference type="Proteomes" id="UP000010411">
    <property type="component" value="Unassembled WGS sequence"/>
</dbReference>
<sequence>MLRQMRSVWNDVNAARRELIKKELAAAQARQAEVTAYWNRHKVTVKDRWDSRIGGRGETTVADIPEVAAQWHRDNLALSENVSAMAQRGGEVSPYLWQCPLDLGHEPWLAWPKDRIQKGAGCPECRRLIRLVDLPTLASQYRAQRPASGITHAAHESVPWTCRTWAVDPSTGSWQPVEHHFEAVVKERALQGDGCLVCAGYVIDDTNSLFTWFPEIADELDAPALDPRRLPTSQHNIRRKQAAEADSKGMYATLPWRCRHGHGWEATILNRVQGTGCGKCSTSGISKEQVRLVAELAGLIDLVSPVSRDPRLPDGVPDFASHQLTVSPEYKPAHWRYKDVEVDAVFHLPHGVRVGLEYDGVFHHSAGQRDRRQYENDKSRVLIEAGLLDLLVHVRIGDLPEMAAPHALVVAVPERAAAYQQASAVASALSARFPEAAPGLEAYLNGGTARHQAAADAYITAVWGALRPPRRRPKKAGSPTPRRLSPTAPHADSLLSPVSEPYRNPENPDEIIRDYQCACRNAAIFTAVQSQVTYGNTRSCGCLAMQARQRRRPAVSGTETRAVRAWAEQRGIVIGGSGRVADRVTAAYRLDQAGREDLLGPDGQLDEAGVREWAVRAGRRLGARGRVTGDLWLDYSTEKLTAGTPIKETPNPAVGR</sequence>
<dbReference type="Pfam" id="PF14311">
    <property type="entry name" value="DUF4379"/>
    <property type="match status" value="1"/>
</dbReference>
<evidence type="ECO:0000313" key="4">
    <source>
        <dbReference type="Proteomes" id="UP000010411"/>
    </source>
</evidence>
<keyword evidence="4" id="KW-1185">Reference proteome</keyword>
<dbReference type="EMBL" id="AEJC01000665">
    <property type="protein sequence ID" value="EKX60227.1"/>
    <property type="molecule type" value="Genomic_DNA"/>
</dbReference>
<gene>
    <name evidence="3" type="ORF">STRIP9103_02612</name>
</gene>
<comment type="caution">
    <text evidence="3">The sequence shown here is derived from an EMBL/GenBank/DDBJ whole genome shotgun (WGS) entry which is preliminary data.</text>
</comment>
<evidence type="ECO:0000259" key="2">
    <source>
        <dbReference type="Pfam" id="PF14311"/>
    </source>
</evidence>
<name>L1KI28_9ACTN</name>
<evidence type="ECO:0000313" key="3">
    <source>
        <dbReference type="EMBL" id="EKX60227.1"/>
    </source>
</evidence>
<reference evidence="3 4" key="1">
    <citation type="submission" date="2012-11" db="EMBL/GenBank/DDBJ databases">
        <authorList>
            <person name="Huguet-Tapia J.C."/>
            <person name="Durkin A.S."/>
            <person name="Pettis G.S."/>
            <person name="Badger J.H."/>
        </authorList>
    </citation>
    <scope>NUCLEOTIDE SEQUENCE [LARGE SCALE GENOMIC DNA]</scope>
    <source>
        <strain evidence="3 4">91-03</strain>
    </source>
</reference>
<dbReference type="PATRIC" id="fig|698759.3.peg.9015"/>
<dbReference type="AlphaFoldDB" id="L1KI28"/>
<proteinExistence type="predicted"/>
<organism evidence="3 4">
    <name type="scientific">Streptomyces ipomoeae 91-03</name>
    <dbReference type="NCBI Taxonomy" id="698759"/>
    <lineage>
        <taxon>Bacteria</taxon>
        <taxon>Bacillati</taxon>
        <taxon>Actinomycetota</taxon>
        <taxon>Actinomycetes</taxon>
        <taxon>Kitasatosporales</taxon>
        <taxon>Streptomycetaceae</taxon>
        <taxon>Streptomyces</taxon>
    </lineage>
</organism>